<dbReference type="GO" id="GO:0006417">
    <property type="term" value="P:regulation of translation"/>
    <property type="evidence" value="ECO:0007669"/>
    <property type="project" value="UniProtKB-KW"/>
</dbReference>
<comment type="similarity">
    <text evidence="1">Belongs to the SUI1 family.</text>
</comment>
<dbReference type="NCBIfam" id="NF005297">
    <property type="entry name" value="PRK06824.1"/>
    <property type="match status" value="1"/>
</dbReference>
<evidence type="ECO:0000256" key="1">
    <source>
        <dbReference type="ARBA" id="ARBA00005422"/>
    </source>
</evidence>
<dbReference type="CDD" id="cd11567">
    <property type="entry name" value="YciH_like"/>
    <property type="match status" value="1"/>
</dbReference>
<gene>
    <name evidence="5" type="primary">yciH</name>
    <name evidence="5" type="ORF">CK501_09475</name>
</gene>
<dbReference type="SUPFAM" id="SSF55159">
    <property type="entry name" value="eIF1-like"/>
    <property type="match status" value="1"/>
</dbReference>
<name>A0A2A2F749_9GAMM</name>
<dbReference type="Pfam" id="PF01253">
    <property type="entry name" value="SUI1"/>
    <property type="match status" value="1"/>
</dbReference>
<dbReference type="EMBL" id="NSKD01000003">
    <property type="protein sequence ID" value="PAU80640.1"/>
    <property type="molecule type" value="Genomic_DNA"/>
</dbReference>
<evidence type="ECO:0000256" key="3">
    <source>
        <dbReference type="ARBA" id="ARBA00022917"/>
    </source>
</evidence>
<accession>A0A2A2F749</accession>
<dbReference type="GO" id="GO:0003743">
    <property type="term" value="F:translation initiation factor activity"/>
    <property type="evidence" value="ECO:0007669"/>
    <property type="project" value="InterPro"/>
</dbReference>
<evidence type="ECO:0000256" key="2">
    <source>
        <dbReference type="ARBA" id="ARBA00022845"/>
    </source>
</evidence>
<dbReference type="InterPro" id="IPR005872">
    <property type="entry name" value="SUI1_arc_bac"/>
</dbReference>
<proteinExistence type="inferred from homology"/>
<dbReference type="GO" id="GO:0001731">
    <property type="term" value="P:formation of translation preinitiation complex"/>
    <property type="evidence" value="ECO:0007669"/>
    <property type="project" value="TreeGrafter"/>
</dbReference>
<dbReference type="InterPro" id="IPR050318">
    <property type="entry name" value="DENR/SUI1_TIF"/>
</dbReference>
<sequence>MGRKNEGGLVYSTEAGGKTCPECRHPLEQCQCSNDTRSTSSDGTVRIQRETKGRKGKGVTLITGLDLPEKDLKALAKTLKAKCGTGGTIKDGVIEIQGDHRDTLLAELEKKGWKAKKAGG</sequence>
<dbReference type="FunFam" id="3.30.780.10:FF:000002">
    <property type="entry name" value="Stress response translation initiation inhibitor"/>
    <property type="match status" value="1"/>
</dbReference>
<dbReference type="PANTHER" id="PTHR12789:SF0">
    <property type="entry name" value="DENSITY-REGULATED PROTEIN"/>
    <property type="match status" value="1"/>
</dbReference>
<dbReference type="PIRSF" id="PIRSF037511">
    <property type="entry name" value="Transl_init_SUI1_pro"/>
    <property type="match status" value="1"/>
</dbReference>
<dbReference type="NCBIfam" id="TIGR01158">
    <property type="entry name" value="SUI1_rel"/>
    <property type="match status" value="1"/>
</dbReference>
<reference evidence="5 6" key="1">
    <citation type="submission" date="2017-08" db="EMBL/GenBank/DDBJ databases">
        <title>Halovibrio sewagensis sp. nov., isolated from wastewater of high salinity.</title>
        <authorList>
            <person name="Dong X."/>
            <person name="Zhang G."/>
        </authorList>
    </citation>
    <scope>NUCLEOTIDE SEQUENCE [LARGE SCALE GENOMIC DNA]</scope>
    <source>
        <strain evidence="5 6">YL5-2</strain>
    </source>
</reference>
<evidence type="ECO:0000313" key="5">
    <source>
        <dbReference type="EMBL" id="PAU80640.1"/>
    </source>
</evidence>
<dbReference type="PANTHER" id="PTHR12789">
    <property type="entry name" value="DENSITY-REGULATED PROTEIN HOMOLOG"/>
    <property type="match status" value="1"/>
</dbReference>
<dbReference type="RefSeq" id="WP_095617474.1">
    <property type="nucleotide sequence ID" value="NZ_NSKD01000003.1"/>
</dbReference>
<keyword evidence="2" id="KW-0810">Translation regulation</keyword>
<feature type="domain" description="SUI1" evidence="4">
    <location>
        <begin position="46"/>
        <end position="112"/>
    </location>
</feature>
<dbReference type="PROSITE" id="PS50296">
    <property type="entry name" value="SUI1"/>
    <property type="match status" value="1"/>
</dbReference>
<dbReference type="InterPro" id="IPR036877">
    <property type="entry name" value="SUI1_dom_sf"/>
</dbReference>
<comment type="caution">
    <text evidence="5">The sequence shown here is derived from an EMBL/GenBank/DDBJ whole genome shotgun (WGS) entry which is preliminary data.</text>
</comment>
<dbReference type="Gene3D" id="3.30.780.10">
    <property type="entry name" value="SUI1-like domain"/>
    <property type="match status" value="1"/>
</dbReference>
<dbReference type="AlphaFoldDB" id="A0A2A2F749"/>
<protein>
    <submittedName>
        <fullName evidence="5">Stress response translation initiation inhibitor YciH</fullName>
    </submittedName>
</protein>
<keyword evidence="6" id="KW-1185">Reference proteome</keyword>
<organism evidence="5 6">
    <name type="scientific">Halovibrio salipaludis</name>
    <dbReference type="NCBI Taxonomy" id="2032626"/>
    <lineage>
        <taxon>Bacteria</taxon>
        <taxon>Pseudomonadati</taxon>
        <taxon>Pseudomonadota</taxon>
        <taxon>Gammaproteobacteria</taxon>
        <taxon>Oceanospirillales</taxon>
        <taxon>Halomonadaceae</taxon>
        <taxon>Halovibrio</taxon>
    </lineage>
</organism>
<dbReference type="GO" id="GO:0002188">
    <property type="term" value="P:translation reinitiation"/>
    <property type="evidence" value="ECO:0007669"/>
    <property type="project" value="TreeGrafter"/>
</dbReference>
<dbReference type="InterPro" id="IPR001950">
    <property type="entry name" value="SUI1"/>
</dbReference>
<dbReference type="Proteomes" id="UP000218896">
    <property type="component" value="Unassembled WGS sequence"/>
</dbReference>
<dbReference type="OrthoDB" id="9792915at2"/>
<evidence type="ECO:0000313" key="6">
    <source>
        <dbReference type="Proteomes" id="UP000218896"/>
    </source>
</evidence>
<dbReference type="GO" id="GO:0003729">
    <property type="term" value="F:mRNA binding"/>
    <property type="evidence" value="ECO:0007669"/>
    <property type="project" value="TreeGrafter"/>
</dbReference>
<keyword evidence="3" id="KW-0648">Protein biosynthesis</keyword>
<evidence type="ECO:0000259" key="4">
    <source>
        <dbReference type="PROSITE" id="PS50296"/>
    </source>
</evidence>